<keyword evidence="1" id="KW-0812">Transmembrane</keyword>
<dbReference type="SUPFAM" id="SSF103481">
    <property type="entry name" value="Multidrug resistance efflux transporter EmrE"/>
    <property type="match status" value="2"/>
</dbReference>
<dbReference type="AlphaFoldDB" id="A0A2S6N6Y5"/>
<evidence type="ECO:0000259" key="2">
    <source>
        <dbReference type="Pfam" id="PF00892"/>
    </source>
</evidence>
<feature type="transmembrane region" description="Helical" evidence="1">
    <location>
        <begin position="207"/>
        <end position="228"/>
    </location>
</feature>
<evidence type="ECO:0000256" key="1">
    <source>
        <dbReference type="SAM" id="Phobius"/>
    </source>
</evidence>
<accession>A0A2S6N6Y5</accession>
<name>A0A2S6N6Y5_RHOGL</name>
<feature type="transmembrane region" description="Helical" evidence="1">
    <location>
        <begin position="39"/>
        <end position="56"/>
    </location>
</feature>
<feature type="domain" description="EamA" evidence="2">
    <location>
        <begin position="149"/>
        <end position="273"/>
    </location>
</feature>
<keyword evidence="1" id="KW-0472">Membrane</keyword>
<protein>
    <recommendedName>
        <fullName evidence="2">EamA domain-containing protein</fullName>
    </recommendedName>
</protein>
<keyword evidence="4" id="KW-1185">Reference proteome</keyword>
<dbReference type="InterPro" id="IPR000620">
    <property type="entry name" value="EamA_dom"/>
</dbReference>
<dbReference type="Proteomes" id="UP000239724">
    <property type="component" value="Unassembled WGS sequence"/>
</dbReference>
<organism evidence="3 4">
    <name type="scientific">Rhodopila globiformis</name>
    <name type="common">Rhodopseudomonas globiformis</name>
    <dbReference type="NCBI Taxonomy" id="1071"/>
    <lineage>
        <taxon>Bacteria</taxon>
        <taxon>Pseudomonadati</taxon>
        <taxon>Pseudomonadota</taxon>
        <taxon>Alphaproteobacteria</taxon>
        <taxon>Acetobacterales</taxon>
        <taxon>Acetobacteraceae</taxon>
        <taxon>Rhodopila</taxon>
    </lineage>
</organism>
<feature type="transmembrane region" description="Helical" evidence="1">
    <location>
        <begin position="125"/>
        <end position="143"/>
    </location>
</feature>
<comment type="caution">
    <text evidence="3">The sequence shown here is derived from an EMBL/GenBank/DDBJ whole genome shotgun (WGS) entry which is preliminary data.</text>
</comment>
<evidence type="ECO:0000313" key="3">
    <source>
        <dbReference type="EMBL" id="PPQ30370.1"/>
    </source>
</evidence>
<dbReference type="PANTHER" id="PTHR22911">
    <property type="entry name" value="ACYL-MALONYL CONDENSING ENZYME-RELATED"/>
    <property type="match status" value="1"/>
</dbReference>
<sequence>MLSDEPIRAIVLAISATVLFASSDTIAKYLSTSLPIAEFLWIRYALFLVMAVLLGSRQPHRLLRPRNTGLQVARGICVVLSSILFVHGVRQMSMAQATSINFLSPILITVLSVPLLRETVGLRRWAAVGAGMLGMLVIVRPGLSGFEPAALFGVGGAFCWALALIITRMIAVSDAPETTVFWSAGIGTLVLSTLLPLEAAWPSWRQLGLSLLLGSLASGGQWGIILAHRHAPASLLAPFFYIQLLWASALGFLVFGSRPDGWTLIGAGIIIASGLYTAHRERVRGRMARGEPRLAGLRPVPGTPPGTKG</sequence>
<keyword evidence="1" id="KW-1133">Transmembrane helix</keyword>
<feature type="transmembrane region" description="Helical" evidence="1">
    <location>
        <begin position="149"/>
        <end position="167"/>
    </location>
</feature>
<feature type="transmembrane region" description="Helical" evidence="1">
    <location>
        <begin position="94"/>
        <end position="113"/>
    </location>
</feature>
<dbReference type="RefSeq" id="WP_104520519.1">
    <property type="nucleotide sequence ID" value="NZ_NHRY01000214.1"/>
</dbReference>
<feature type="domain" description="EamA" evidence="2">
    <location>
        <begin position="8"/>
        <end position="139"/>
    </location>
</feature>
<feature type="transmembrane region" description="Helical" evidence="1">
    <location>
        <begin position="261"/>
        <end position="279"/>
    </location>
</feature>
<dbReference type="Pfam" id="PF00892">
    <property type="entry name" value="EamA"/>
    <property type="match status" value="2"/>
</dbReference>
<dbReference type="PANTHER" id="PTHR22911:SF103">
    <property type="entry name" value="BLR2811 PROTEIN"/>
    <property type="match status" value="1"/>
</dbReference>
<gene>
    <name evidence="3" type="ORF">CCS01_19650</name>
</gene>
<feature type="transmembrane region" description="Helical" evidence="1">
    <location>
        <begin position="68"/>
        <end position="88"/>
    </location>
</feature>
<dbReference type="OrthoDB" id="9812899at2"/>
<feature type="transmembrane region" description="Helical" evidence="1">
    <location>
        <begin position="235"/>
        <end position="255"/>
    </location>
</feature>
<feature type="transmembrane region" description="Helical" evidence="1">
    <location>
        <begin position="179"/>
        <end position="201"/>
    </location>
</feature>
<dbReference type="GO" id="GO:0016020">
    <property type="term" value="C:membrane"/>
    <property type="evidence" value="ECO:0007669"/>
    <property type="project" value="InterPro"/>
</dbReference>
<evidence type="ECO:0000313" key="4">
    <source>
        <dbReference type="Proteomes" id="UP000239724"/>
    </source>
</evidence>
<proteinExistence type="predicted"/>
<reference evidence="3 4" key="1">
    <citation type="journal article" date="2018" name="Arch. Microbiol.">
        <title>New insights into the metabolic potential of the phototrophic purple bacterium Rhodopila globiformis DSM 161(T) from its draft genome sequence and evidence for a vanadium-dependent nitrogenase.</title>
        <authorList>
            <person name="Imhoff J.F."/>
            <person name="Rahn T."/>
            <person name="Kunzel S."/>
            <person name="Neulinger S.C."/>
        </authorList>
    </citation>
    <scope>NUCLEOTIDE SEQUENCE [LARGE SCALE GENOMIC DNA]</scope>
    <source>
        <strain evidence="3 4">DSM 161</strain>
    </source>
</reference>
<dbReference type="EMBL" id="NHRY01000214">
    <property type="protein sequence ID" value="PPQ30370.1"/>
    <property type="molecule type" value="Genomic_DNA"/>
</dbReference>
<dbReference type="InterPro" id="IPR037185">
    <property type="entry name" value="EmrE-like"/>
</dbReference>